<protein>
    <submittedName>
        <fullName evidence="1">NIF3-like protein 1</fullName>
    </submittedName>
</protein>
<reference evidence="2" key="1">
    <citation type="submission" date="2021-01" db="EMBL/GenBank/DDBJ databases">
        <title>Caligus Genome Assembly.</title>
        <authorList>
            <person name="Gallardo-Escarate C."/>
        </authorList>
    </citation>
    <scope>NUCLEOTIDE SEQUENCE [LARGE SCALE GENOMIC DNA]</scope>
</reference>
<sequence length="141" mass="15672">MWTAFKKFVNEFWNPKLPVPIFPEGKVTKLSLTDLSPDSISTLHTLMSSSVDAVESTPSSIQFSFEDKRLGRCNKQTPRIRSQSLNKASFDTLTSHIGAGRVSQLKAKLPLKQVVEKTKSHLGLEHVRLALGNGKTKGTFF</sequence>
<gene>
    <name evidence="1" type="ORF">FKW44_021596</name>
</gene>
<proteinExistence type="predicted"/>
<keyword evidence="2" id="KW-1185">Reference proteome</keyword>
<dbReference type="Proteomes" id="UP000595437">
    <property type="component" value="Chromosome 16"/>
</dbReference>
<dbReference type="OrthoDB" id="284782at2759"/>
<organism evidence="1 2">
    <name type="scientific">Caligus rogercresseyi</name>
    <name type="common">Sea louse</name>
    <dbReference type="NCBI Taxonomy" id="217165"/>
    <lineage>
        <taxon>Eukaryota</taxon>
        <taxon>Metazoa</taxon>
        <taxon>Ecdysozoa</taxon>
        <taxon>Arthropoda</taxon>
        <taxon>Crustacea</taxon>
        <taxon>Multicrustacea</taxon>
        <taxon>Hexanauplia</taxon>
        <taxon>Copepoda</taxon>
        <taxon>Siphonostomatoida</taxon>
        <taxon>Caligidae</taxon>
        <taxon>Caligus</taxon>
    </lineage>
</organism>
<evidence type="ECO:0000313" key="1">
    <source>
        <dbReference type="EMBL" id="QQP36475.1"/>
    </source>
</evidence>
<accession>A0A7T8JWI2</accession>
<name>A0A7T8JWI2_CALRO</name>
<dbReference type="AlphaFoldDB" id="A0A7T8JWI2"/>
<evidence type="ECO:0000313" key="2">
    <source>
        <dbReference type="Proteomes" id="UP000595437"/>
    </source>
</evidence>
<dbReference type="EMBL" id="CP045905">
    <property type="protein sequence ID" value="QQP36475.1"/>
    <property type="molecule type" value="Genomic_DNA"/>
</dbReference>